<dbReference type="Proteomes" id="UP001500067">
    <property type="component" value="Unassembled WGS sequence"/>
</dbReference>
<proteinExistence type="predicted"/>
<organism evidence="1 2">
    <name type="scientific">Nemorincola caseinilytica</name>
    <dbReference type="NCBI Taxonomy" id="2054315"/>
    <lineage>
        <taxon>Bacteria</taxon>
        <taxon>Pseudomonadati</taxon>
        <taxon>Bacteroidota</taxon>
        <taxon>Chitinophagia</taxon>
        <taxon>Chitinophagales</taxon>
        <taxon>Chitinophagaceae</taxon>
        <taxon>Nemorincola</taxon>
    </lineage>
</organism>
<reference evidence="2" key="1">
    <citation type="journal article" date="2019" name="Int. J. Syst. Evol. Microbiol.">
        <title>The Global Catalogue of Microorganisms (GCM) 10K type strain sequencing project: providing services to taxonomists for standard genome sequencing and annotation.</title>
        <authorList>
            <consortium name="The Broad Institute Genomics Platform"/>
            <consortium name="The Broad Institute Genome Sequencing Center for Infectious Disease"/>
            <person name="Wu L."/>
            <person name="Ma J."/>
        </authorList>
    </citation>
    <scope>NUCLEOTIDE SEQUENCE [LARGE SCALE GENOMIC DNA]</scope>
    <source>
        <strain evidence="2">JCM 32105</strain>
    </source>
</reference>
<dbReference type="RefSeq" id="WP_345081573.1">
    <property type="nucleotide sequence ID" value="NZ_BAABFA010000010.1"/>
</dbReference>
<keyword evidence="2" id="KW-1185">Reference proteome</keyword>
<evidence type="ECO:0000313" key="1">
    <source>
        <dbReference type="EMBL" id="GAA4465245.1"/>
    </source>
</evidence>
<gene>
    <name evidence="1" type="ORF">GCM10023093_17060</name>
</gene>
<sequence length="181" mass="19298">MANQIKRRIGEEIRRIAHTQDTVALVSGVVKSVQEGDGTCAVLLNMDDAEMTEGILLDITTGSVDGIHAIPAINSKVWLAEADEPGRWCMVKCDKIEKLYITAVDKIALNGNGFGGLVKVDALVSKLNAIEEAFNTHLSNYNTHTHPAPGGATTAPVVLDNGTIMPLTEASDIDNPKITHG</sequence>
<dbReference type="EMBL" id="BAABFA010000010">
    <property type="protein sequence ID" value="GAA4465245.1"/>
    <property type="molecule type" value="Genomic_DNA"/>
</dbReference>
<evidence type="ECO:0000313" key="2">
    <source>
        <dbReference type="Proteomes" id="UP001500067"/>
    </source>
</evidence>
<comment type="caution">
    <text evidence="1">The sequence shown here is derived from an EMBL/GenBank/DDBJ whole genome shotgun (WGS) entry which is preliminary data.</text>
</comment>
<accession>A0ABP8NG74</accession>
<name>A0ABP8NG74_9BACT</name>
<protein>
    <submittedName>
        <fullName evidence="1">Uncharacterized protein</fullName>
    </submittedName>
</protein>